<accession>A0A0A9ED02</accession>
<protein>
    <recommendedName>
        <fullName evidence="1">DUF6598 domain-containing protein</fullName>
    </recommendedName>
</protein>
<dbReference type="EMBL" id="GBRH01202145">
    <property type="protein sequence ID" value="JAD95750.1"/>
    <property type="molecule type" value="Transcribed_RNA"/>
</dbReference>
<proteinExistence type="predicted"/>
<reference evidence="2" key="2">
    <citation type="journal article" date="2015" name="Data Brief">
        <title>Shoot transcriptome of the giant reed, Arundo donax.</title>
        <authorList>
            <person name="Barrero R.A."/>
            <person name="Guerrero F.D."/>
            <person name="Moolhuijzen P."/>
            <person name="Goolsby J.A."/>
            <person name="Tidwell J."/>
            <person name="Bellgard S.E."/>
            <person name="Bellgard M.I."/>
        </authorList>
    </citation>
    <scope>NUCLEOTIDE SEQUENCE</scope>
    <source>
        <tissue evidence="2">Shoot tissue taken approximately 20 cm above the soil surface</tissue>
    </source>
</reference>
<dbReference type="InterPro" id="IPR046533">
    <property type="entry name" value="DUF6598"/>
</dbReference>
<dbReference type="Pfam" id="PF20241">
    <property type="entry name" value="DUF6598"/>
    <property type="match status" value="1"/>
</dbReference>
<organism evidence="2">
    <name type="scientific">Arundo donax</name>
    <name type="common">Giant reed</name>
    <name type="synonym">Donax arundinaceus</name>
    <dbReference type="NCBI Taxonomy" id="35708"/>
    <lineage>
        <taxon>Eukaryota</taxon>
        <taxon>Viridiplantae</taxon>
        <taxon>Streptophyta</taxon>
        <taxon>Embryophyta</taxon>
        <taxon>Tracheophyta</taxon>
        <taxon>Spermatophyta</taxon>
        <taxon>Magnoliopsida</taxon>
        <taxon>Liliopsida</taxon>
        <taxon>Poales</taxon>
        <taxon>Poaceae</taxon>
        <taxon>PACMAD clade</taxon>
        <taxon>Arundinoideae</taxon>
        <taxon>Arundineae</taxon>
        <taxon>Arundo</taxon>
    </lineage>
</organism>
<evidence type="ECO:0000259" key="1">
    <source>
        <dbReference type="Pfam" id="PF20241"/>
    </source>
</evidence>
<reference evidence="2" key="1">
    <citation type="submission" date="2014-09" db="EMBL/GenBank/DDBJ databases">
        <authorList>
            <person name="Magalhaes I.L.F."/>
            <person name="Oliveira U."/>
            <person name="Santos F.R."/>
            <person name="Vidigal T.H.D.A."/>
            <person name="Brescovit A.D."/>
            <person name="Santos A.J."/>
        </authorList>
    </citation>
    <scope>NUCLEOTIDE SEQUENCE</scope>
    <source>
        <tissue evidence="2">Shoot tissue taken approximately 20 cm above the soil surface</tissue>
    </source>
</reference>
<sequence length="471" mass="52766">MKPEEDGKAKSKALVGRVEEEKEALVRRVEEQILALAPFVENEGEKEAYKAYVRRRLEEEIEALMRSVDEEIPALAPSVEKEAEALAEEGLGEKKIDRDVPFGILEVDACATIGTRGESEKTAARQAMKAVLPDETTKERLKALSRNVEEPIDDLEEMLSDYEAWKAAQFRQDWIDVWSRNYGSFEDTTKRCPMRFTDDPAPEYSAHPLSTLQVFSVKVADIRGSLQWPIDVFGIVAVRDNIDYNRNIIFNRTRNNCQTLTKKDRYLVLAGPTRAVVWLDPVTIEVKLTVKGPTESEDKDLSFLAVPLLAGGDMCSYLVHCFETSKLSRLRFTLGRIVWSVEATIFVRVIAGSWPDGLRGELVAFTTSIPNKRFKRTDAEKIVLLDSGGENVLVTGNGEIELSRRVVSVETSGKLKVKVCAKAREASESDENVAVRVLVFTPKEANRSHGELDVGFCKMKVTVAWSLISYA</sequence>
<name>A0A0A9ED02_ARUDO</name>
<evidence type="ECO:0000313" key="2">
    <source>
        <dbReference type="EMBL" id="JAD95750.1"/>
    </source>
</evidence>
<dbReference type="PANTHER" id="PTHR33065">
    <property type="entry name" value="OS07G0486400 PROTEIN"/>
    <property type="match status" value="1"/>
</dbReference>
<feature type="domain" description="DUF6598" evidence="1">
    <location>
        <begin position="211"/>
        <end position="463"/>
    </location>
</feature>
<dbReference type="PANTHER" id="PTHR33065:SF180">
    <property type="entry name" value="DUF6598 DOMAIN-CONTAINING PROTEIN"/>
    <property type="match status" value="1"/>
</dbReference>
<dbReference type="AlphaFoldDB" id="A0A0A9ED02"/>